<keyword evidence="1" id="KW-0812">Transmembrane</keyword>
<dbReference type="Proteomes" id="UP000291084">
    <property type="component" value="Chromosome 5"/>
</dbReference>
<keyword evidence="1" id="KW-0472">Membrane</keyword>
<keyword evidence="3" id="KW-1185">Reference proteome</keyword>
<sequence>SAYLSFFFYNVIPHSLLLHFSSSSFATAHHLLFVSFSRCLRCGEAAHQTLLLKYNHLLSISIFNFLLTSINSLLLQNAVIYNILT</sequence>
<proteinExistence type="predicted"/>
<gene>
    <name evidence="2" type="primary">Vigan.05G067800</name>
    <name evidence="2" type="ORF">VIGAN_05067800</name>
</gene>
<organism evidence="2 3">
    <name type="scientific">Vigna angularis var. angularis</name>
    <dbReference type="NCBI Taxonomy" id="157739"/>
    <lineage>
        <taxon>Eukaryota</taxon>
        <taxon>Viridiplantae</taxon>
        <taxon>Streptophyta</taxon>
        <taxon>Embryophyta</taxon>
        <taxon>Tracheophyta</taxon>
        <taxon>Spermatophyta</taxon>
        <taxon>Magnoliopsida</taxon>
        <taxon>eudicotyledons</taxon>
        <taxon>Gunneridae</taxon>
        <taxon>Pentapetalae</taxon>
        <taxon>rosids</taxon>
        <taxon>fabids</taxon>
        <taxon>Fabales</taxon>
        <taxon>Fabaceae</taxon>
        <taxon>Papilionoideae</taxon>
        <taxon>50 kb inversion clade</taxon>
        <taxon>NPAAA clade</taxon>
        <taxon>indigoferoid/millettioid clade</taxon>
        <taxon>Phaseoleae</taxon>
        <taxon>Vigna</taxon>
    </lineage>
</organism>
<name>A0A0S3S3D2_PHAAN</name>
<feature type="transmembrane region" description="Helical" evidence="1">
    <location>
        <begin position="16"/>
        <end position="36"/>
    </location>
</feature>
<accession>A0A0S3S3D2</accession>
<feature type="non-terminal residue" evidence="2">
    <location>
        <position position="1"/>
    </location>
</feature>
<dbReference type="EMBL" id="AP015038">
    <property type="protein sequence ID" value="BAT87321.1"/>
    <property type="molecule type" value="Genomic_DNA"/>
</dbReference>
<keyword evidence="1" id="KW-1133">Transmembrane helix</keyword>
<protein>
    <submittedName>
        <fullName evidence="2">Uncharacterized protein</fullName>
    </submittedName>
</protein>
<feature type="transmembrane region" description="Helical" evidence="1">
    <location>
        <begin position="57"/>
        <end position="84"/>
    </location>
</feature>
<evidence type="ECO:0000313" key="2">
    <source>
        <dbReference type="EMBL" id="BAT87321.1"/>
    </source>
</evidence>
<evidence type="ECO:0000313" key="3">
    <source>
        <dbReference type="Proteomes" id="UP000291084"/>
    </source>
</evidence>
<dbReference type="AlphaFoldDB" id="A0A0S3S3D2"/>
<evidence type="ECO:0000256" key="1">
    <source>
        <dbReference type="SAM" id="Phobius"/>
    </source>
</evidence>
<reference evidence="2 3" key="1">
    <citation type="journal article" date="2015" name="Sci. Rep.">
        <title>The power of single molecule real-time sequencing technology in the de novo assembly of a eukaryotic genome.</title>
        <authorList>
            <person name="Sakai H."/>
            <person name="Naito K."/>
            <person name="Ogiso-Tanaka E."/>
            <person name="Takahashi Y."/>
            <person name="Iseki K."/>
            <person name="Muto C."/>
            <person name="Satou K."/>
            <person name="Teruya K."/>
            <person name="Shiroma A."/>
            <person name="Shimoji M."/>
            <person name="Hirano T."/>
            <person name="Itoh T."/>
            <person name="Kaga A."/>
            <person name="Tomooka N."/>
        </authorList>
    </citation>
    <scope>NUCLEOTIDE SEQUENCE [LARGE SCALE GENOMIC DNA]</scope>
    <source>
        <strain evidence="3">cv. Shumari</strain>
    </source>
</reference>